<sequence length="406" mass="47480">MITQRMIDMMLNFSVKKDKKNLYPFKEIKKLNNLSLLTLDQFIESYELEISEYIDTFSKKKIKGIFHEKLDDDKIIDKIIARELSLNCLYFSDKFPKGDYNVSDDYIYEILVDYFNGNIDNNSIVLAVDTSKRDSYITPELKKLGKSSKKKRKRLEKRYGYNNPFNRIHGFFISKLNPCKCLPDKTKKVISLNVICAKPYSSKAGIKAVGTLLLCFFIILYKRANFDYAILEVANDSAVMPDYEVQEDYDREDLVALTIAEIKGILNEYGLSSSGKKDILVDRIMEYQDLENSKLCSLSYEERLKKQEDVECNDLDEYSYNGINYYIGKEEQKDLYCKFYEKIGFRENSLVHTNWNCFSNIPYPSMIMELKKYSYECIVDSFLERKWTDKSSSFCGDIDNKPSTCI</sequence>
<dbReference type="Gene3D" id="1.10.720.30">
    <property type="entry name" value="SAP domain"/>
    <property type="match status" value="1"/>
</dbReference>
<dbReference type="SUPFAM" id="SSF68906">
    <property type="entry name" value="SAP domain"/>
    <property type="match status" value="1"/>
</dbReference>
<protein>
    <recommendedName>
        <fullName evidence="1">SAP domain-containing protein</fullName>
    </recommendedName>
</protein>
<dbReference type="Pfam" id="PF02037">
    <property type="entry name" value="SAP"/>
    <property type="match status" value="1"/>
</dbReference>
<dbReference type="InterPro" id="IPR036361">
    <property type="entry name" value="SAP_dom_sf"/>
</dbReference>
<accession>A0A6C0IVE6</accession>
<reference evidence="2" key="1">
    <citation type="journal article" date="2020" name="Nature">
        <title>Giant virus diversity and host interactions through global metagenomics.</title>
        <authorList>
            <person name="Schulz F."/>
            <person name="Roux S."/>
            <person name="Paez-Espino D."/>
            <person name="Jungbluth S."/>
            <person name="Walsh D.A."/>
            <person name="Denef V.J."/>
            <person name="McMahon K.D."/>
            <person name="Konstantinidis K.T."/>
            <person name="Eloe-Fadrosh E.A."/>
            <person name="Kyrpides N.C."/>
            <person name="Woyke T."/>
        </authorList>
    </citation>
    <scope>NUCLEOTIDE SEQUENCE</scope>
    <source>
        <strain evidence="2">GVMAG-M-3300025138-11</strain>
    </source>
</reference>
<evidence type="ECO:0000313" key="2">
    <source>
        <dbReference type="EMBL" id="QHT97218.1"/>
    </source>
</evidence>
<evidence type="ECO:0000259" key="1">
    <source>
        <dbReference type="PROSITE" id="PS50800"/>
    </source>
</evidence>
<dbReference type="PROSITE" id="PS50800">
    <property type="entry name" value="SAP"/>
    <property type="match status" value="1"/>
</dbReference>
<organism evidence="2">
    <name type="scientific">viral metagenome</name>
    <dbReference type="NCBI Taxonomy" id="1070528"/>
    <lineage>
        <taxon>unclassified sequences</taxon>
        <taxon>metagenomes</taxon>
        <taxon>organismal metagenomes</taxon>
    </lineage>
</organism>
<proteinExistence type="predicted"/>
<name>A0A6C0IVE6_9ZZZZ</name>
<dbReference type="AlphaFoldDB" id="A0A6C0IVE6"/>
<dbReference type="InterPro" id="IPR003034">
    <property type="entry name" value="SAP_dom"/>
</dbReference>
<dbReference type="EMBL" id="MN740273">
    <property type="protein sequence ID" value="QHT97218.1"/>
    <property type="molecule type" value="Genomic_DNA"/>
</dbReference>
<feature type="domain" description="SAP" evidence="1">
    <location>
        <begin position="254"/>
        <end position="288"/>
    </location>
</feature>